<dbReference type="InterPro" id="IPR013762">
    <property type="entry name" value="Integrase-like_cat_sf"/>
</dbReference>
<dbReference type="GO" id="GO:0006310">
    <property type="term" value="P:DNA recombination"/>
    <property type="evidence" value="ECO:0007669"/>
    <property type="project" value="UniProtKB-KW"/>
</dbReference>
<dbReference type="PANTHER" id="PTHR30349:SF91">
    <property type="entry name" value="INTA PROTEIN"/>
    <property type="match status" value="1"/>
</dbReference>
<evidence type="ECO:0000256" key="2">
    <source>
        <dbReference type="ARBA" id="ARBA00023125"/>
    </source>
</evidence>
<dbReference type="PROSITE" id="PS51898">
    <property type="entry name" value="TYR_RECOMBINASE"/>
    <property type="match status" value="1"/>
</dbReference>
<keyword evidence="3" id="KW-0233">DNA recombination</keyword>
<accession>Q2JGT4</accession>
<evidence type="ECO:0000256" key="4">
    <source>
        <dbReference type="SAM" id="MobiDB-lite"/>
    </source>
</evidence>
<reference evidence="6 7" key="1">
    <citation type="journal article" date="2007" name="Genome Res.">
        <title>Genome characteristics of facultatively symbiotic Frankia sp. strains reflect host range and host plant biogeography.</title>
        <authorList>
            <person name="Normand P."/>
            <person name="Lapierre P."/>
            <person name="Tisa L.S."/>
            <person name="Gogarten J.P."/>
            <person name="Alloisio N."/>
            <person name="Bagnarol E."/>
            <person name="Bassi C.A."/>
            <person name="Berry A.M."/>
            <person name="Bickhart D.M."/>
            <person name="Choisne N."/>
            <person name="Couloux A."/>
            <person name="Cournoyer B."/>
            <person name="Cruveiller S."/>
            <person name="Daubin V."/>
            <person name="Demange N."/>
            <person name="Francino M.P."/>
            <person name="Goltsman E."/>
            <person name="Huang Y."/>
            <person name="Kopp O.R."/>
            <person name="Labarre L."/>
            <person name="Lapidus A."/>
            <person name="Lavire C."/>
            <person name="Marechal J."/>
            <person name="Martinez M."/>
            <person name="Mastronunzio J.E."/>
            <person name="Mullin B.C."/>
            <person name="Niemann J."/>
            <person name="Pujic P."/>
            <person name="Rawnsley T."/>
            <person name="Rouy Z."/>
            <person name="Schenowitz C."/>
            <person name="Sellstedt A."/>
            <person name="Tavares F."/>
            <person name="Tomkins J.P."/>
            <person name="Vallenet D."/>
            <person name="Valverde C."/>
            <person name="Wall L.G."/>
            <person name="Wang Y."/>
            <person name="Medigue C."/>
            <person name="Benson D.R."/>
        </authorList>
    </citation>
    <scope>NUCLEOTIDE SEQUENCE [LARGE SCALE GENOMIC DNA]</scope>
    <source>
        <strain evidence="7">DSM 45818 / CECT 9043 / CcI3</strain>
    </source>
</reference>
<organism evidence="6 7">
    <name type="scientific">Frankia casuarinae (strain DSM 45818 / CECT 9043 / HFP020203 / CcI3)</name>
    <dbReference type="NCBI Taxonomy" id="106370"/>
    <lineage>
        <taxon>Bacteria</taxon>
        <taxon>Bacillati</taxon>
        <taxon>Actinomycetota</taxon>
        <taxon>Actinomycetes</taxon>
        <taxon>Frankiales</taxon>
        <taxon>Frankiaceae</taxon>
        <taxon>Frankia</taxon>
    </lineage>
</organism>
<dbReference type="CDD" id="cd01189">
    <property type="entry name" value="INT_ICEBs1_C_like"/>
    <property type="match status" value="1"/>
</dbReference>
<evidence type="ECO:0000259" key="5">
    <source>
        <dbReference type="PROSITE" id="PS51898"/>
    </source>
</evidence>
<keyword evidence="2" id="KW-0238">DNA-binding</keyword>
<proteinExistence type="predicted"/>
<dbReference type="Proteomes" id="UP000001937">
    <property type="component" value="Chromosome"/>
</dbReference>
<dbReference type="Pfam" id="PF00589">
    <property type="entry name" value="Phage_integrase"/>
    <property type="match status" value="1"/>
</dbReference>
<dbReference type="EMBL" id="CP000249">
    <property type="protein sequence ID" value="ABD09508.1"/>
    <property type="molecule type" value="Genomic_DNA"/>
</dbReference>
<dbReference type="KEGG" id="fra:Francci3_0114"/>
<evidence type="ECO:0000256" key="1">
    <source>
        <dbReference type="ARBA" id="ARBA00022908"/>
    </source>
</evidence>
<evidence type="ECO:0000313" key="7">
    <source>
        <dbReference type="Proteomes" id="UP000001937"/>
    </source>
</evidence>
<dbReference type="InterPro" id="IPR011010">
    <property type="entry name" value="DNA_brk_join_enz"/>
</dbReference>
<dbReference type="eggNOG" id="COG0582">
    <property type="taxonomic scope" value="Bacteria"/>
</dbReference>
<dbReference type="SUPFAM" id="SSF56349">
    <property type="entry name" value="DNA breaking-rejoining enzymes"/>
    <property type="match status" value="1"/>
</dbReference>
<evidence type="ECO:0000313" key="6">
    <source>
        <dbReference type="EMBL" id="ABD09508.1"/>
    </source>
</evidence>
<keyword evidence="1" id="KW-0229">DNA integration</keyword>
<protein>
    <submittedName>
        <fullName evidence="6">Phage integrase</fullName>
    </submittedName>
</protein>
<dbReference type="InterPro" id="IPR050090">
    <property type="entry name" value="Tyrosine_recombinase_XerCD"/>
</dbReference>
<sequence length="431" mass="48346">MRLPPACRRYPSRSDHASADAKNDQLGLSTTKWPWGSIYQRESDGMWVGAAYVLMPDGTQRRRPVYGKTADIVREKLTKMQAQSDQGIPAEATGWTMERFLTYWLSDIVTPACKPRTVQGYEVIVRNYLIPAIGKKRLNKLNGVDVRNLLKRVRGTCLCCLHGTDRRRPVKQRRCCAVGRCCHQAPSARLVQQVHSVLRNVLGAAVREELVGRNVAKLAKVSGPTYKVHRGLSADQASHLLKAAAHDRLYALYVLALYLGLRRGEILGLRWEDIDFEDETLAVRHSLQRVGGHLRVVAPKTRTSERTLPLLPLIAKVLREHQARQDAERETADVNWRETGFVFTTAIGTPIEPDNLRRSWLPLCGVLGLEGVRFHDIRHTCVTLLLNAGVPPHVVREIAGHSAIDVTMEIYAHASLDDKRAALQKLVDELA</sequence>
<dbReference type="Gene3D" id="1.10.443.10">
    <property type="entry name" value="Intergrase catalytic core"/>
    <property type="match status" value="1"/>
</dbReference>
<dbReference type="Gene3D" id="1.10.150.130">
    <property type="match status" value="1"/>
</dbReference>
<dbReference type="InterPro" id="IPR010998">
    <property type="entry name" value="Integrase_recombinase_N"/>
</dbReference>
<dbReference type="Pfam" id="PF14659">
    <property type="entry name" value="Phage_int_SAM_3"/>
    <property type="match status" value="1"/>
</dbReference>
<gene>
    <name evidence="6" type="ordered locus">Francci3_0114</name>
</gene>
<dbReference type="AlphaFoldDB" id="Q2JGT4"/>
<dbReference type="HOGENOM" id="CLU_027562_17_1_11"/>
<feature type="domain" description="Tyr recombinase" evidence="5">
    <location>
        <begin position="227"/>
        <end position="424"/>
    </location>
</feature>
<feature type="compositionally biased region" description="Basic and acidic residues" evidence="4">
    <location>
        <begin position="12"/>
        <end position="23"/>
    </location>
</feature>
<dbReference type="PhylomeDB" id="Q2JGT4"/>
<dbReference type="PANTHER" id="PTHR30349">
    <property type="entry name" value="PHAGE INTEGRASE-RELATED"/>
    <property type="match status" value="1"/>
</dbReference>
<dbReference type="STRING" id="106370.Francci3_0114"/>
<keyword evidence="7" id="KW-1185">Reference proteome</keyword>
<dbReference type="GO" id="GO:0015074">
    <property type="term" value="P:DNA integration"/>
    <property type="evidence" value="ECO:0007669"/>
    <property type="project" value="UniProtKB-KW"/>
</dbReference>
<feature type="region of interest" description="Disordered" evidence="4">
    <location>
        <begin position="1"/>
        <end position="23"/>
    </location>
</feature>
<name>Q2JGT4_FRACC</name>
<evidence type="ECO:0000256" key="3">
    <source>
        <dbReference type="ARBA" id="ARBA00023172"/>
    </source>
</evidence>
<dbReference type="InterPro" id="IPR004107">
    <property type="entry name" value="Integrase_SAM-like_N"/>
</dbReference>
<dbReference type="GO" id="GO:0003677">
    <property type="term" value="F:DNA binding"/>
    <property type="evidence" value="ECO:0007669"/>
    <property type="project" value="UniProtKB-KW"/>
</dbReference>
<dbReference type="InterPro" id="IPR002104">
    <property type="entry name" value="Integrase_catalytic"/>
</dbReference>